<dbReference type="SUPFAM" id="SSF53328">
    <property type="entry name" value="Formyltransferase"/>
    <property type="match status" value="1"/>
</dbReference>
<keyword evidence="3 7" id="KW-0808">Transferase</keyword>
<evidence type="ECO:0000313" key="7">
    <source>
        <dbReference type="EMBL" id="MPL79591.1"/>
    </source>
</evidence>
<dbReference type="PANTHER" id="PTHR11138">
    <property type="entry name" value="METHIONYL-TRNA FORMYLTRANSFERASE"/>
    <property type="match status" value="1"/>
</dbReference>
<dbReference type="Pfam" id="PF02911">
    <property type="entry name" value="Formyl_trans_C"/>
    <property type="match status" value="1"/>
</dbReference>
<evidence type="ECO:0000256" key="2">
    <source>
        <dbReference type="ARBA" id="ARBA00012261"/>
    </source>
</evidence>
<dbReference type="InterPro" id="IPR005793">
    <property type="entry name" value="Formyl_trans_C"/>
</dbReference>
<evidence type="ECO:0000256" key="1">
    <source>
        <dbReference type="ARBA" id="ARBA00010699"/>
    </source>
</evidence>
<evidence type="ECO:0000256" key="3">
    <source>
        <dbReference type="ARBA" id="ARBA00022679"/>
    </source>
</evidence>
<comment type="caution">
    <text evidence="7">The sequence shown here is derived from an EMBL/GenBank/DDBJ whole genome shotgun (WGS) entry which is preliminary data.</text>
</comment>
<dbReference type="CDD" id="cd08704">
    <property type="entry name" value="Met_tRNA_FMT_C"/>
    <property type="match status" value="1"/>
</dbReference>
<keyword evidence="4" id="KW-0648">Protein biosynthesis</keyword>
<sequence>MRIVFLGTPEFAVASLDALIKHGYNVVGVVTMPDKPANRGHKITYSAVKQYALDNNLNLLQPTNLKDKTFLEELKSLDADLQIVVAFRMLPKEVYAMPKMGTFNLHASLLPKYRGAAPIHWAVINGETQTGLTTFLLNDKIDEGEIIFQKNIEIFEEETTGELHDRMMIEGGKLVVKTVKAIESGNFSTISQQKTFVQPSLAPKIFKETTLIPWDKKGKEIENFVRGMCPFPCATTVFCDGNSNLEHFLKVYKVKFNPFSHKKNIGEIEINTRLGFRVYCLDGFVEILDLQQSGKKRMKVDEFLRGTRLEGDFMIKK</sequence>
<dbReference type="GO" id="GO:0004479">
    <property type="term" value="F:methionyl-tRNA formyltransferase activity"/>
    <property type="evidence" value="ECO:0007669"/>
    <property type="project" value="UniProtKB-EC"/>
</dbReference>
<reference evidence="7" key="1">
    <citation type="submission" date="2019-08" db="EMBL/GenBank/DDBJ databases">
        <authorList>
            <person name="Kucharzyk K."/>
            <person name="Murdoch R.W."/>
            <person name="Higgins S."/>
            <person name="Loffler F."/>
        </authorList>
    </citation>
    <scope>NUCLEOTIDE SEQUENCE</scope>
</reference>
<dbReference type="InterPro" id="IPR011034">
    <property type="entry name" value="Formyl_transferase-like_C_sf"/>
</dbReference>
<dbReference type="GO" id="GO:0005829">
    <property type="term" value="C:cytosol"/>
    <property type="evidence" value="ECO:0007669"/>
    <property type="project" value="TreeGrafter"/>
</dbReference>
<feature type="domain" description="Formyl transferase C-terminal" evidence="6">
    <location>
        <begin position="204"/>
        <end position="307"/>
    </location>
</feature>
<evidence type="ECO:0000256" key="4">
    <source>
        <dbReference type="ARBA" id="ARBA00022917"/>
    </source>
</evidence>
<dbReference type="InterPro" id="IPR002376">
    <property type="entry name" value="Formyl_transf_N"/>
</dbReference>
<gene>
    <name evidence="7" type="primary">fmt_16</name>
    <name evidence="7" type="ORF">SDC9_25475</name>
</gene>
<dbReference type="Pfam" id="PF00551">
    <property type="entry name" value="Formyl_trans_N"/>
    <property type="match status" value="1"/>
</dbReference>
<dbReference type="HAMAP" id="MF_00182">
    <property type="entry name" value="Formyl_trans"/>
    <property type="match status" value="1"/>
</dbReference>
<protein>
    <recommendedName>
        <fullName evidence="2">methionyl-tRNA formyltransferase</fullName>
        <ecNumber evidence="2">2.1.2.9</ecNumber>
    </recommendedName>
</protein>
<dbReference type="SUPFAM" id="SSF50486">
    <property type="entry name" value="FMT C-terminal domain-like"/>
    <property type="match status" value="1"/>
</dbReference>
<proteinExistence type="inferred from homology"/>
<dbReference type="EMBL" id="VSSQ01000128">
    <property type="protein sequence ID" value="MPL79591.1"/>
    <property type="molecule type" value="Genomic_DNA"/>
</dbReference>
<dbReference type="InterPro" id="IPR041711">
    <property type="entry name" value="Met-tRNA-FMT_N"/>
</dbReference>
<dbReference type="InterPro" id="IPR005794">
    <property type="entry name" value="Fmt"/>
</dbReference>
<feature type="domain" description="Formyl transferase N-terminal" evidence="5">
    <location>
        <begin position="1"/>
        <end position="178"/>
    </location>
</feature>
<evidence type="ECO:0000259" key="5">
    <source>
        <dbReference type="Pfam" id="PF00551"/>
    </source>
</evidence>
<dbReference type="InterPro" id="IPR044135">
    <property type="entry name" value="Met-tRNA-FMT_C"/>
</dbReference>
<organism evidence="7">
    <name type="scientific">bioreactor metagenome</name>
    <dbReference type="NCBI Taxonomy" id="1076179"/>
    <lineage>
        <taxon>unclassified sequences</taxon>
        <taxon>metagenomes</taxon>
        <taxon>ecological metagenomes</taxon>
    </lineage>
</organism>
<name>A0A644UL18_9ZZZZ</name>
<dbReference type="PANTHER" id="PTHR11138:SF5">
    <property type="entry name" value="METHIONYL-TRNA FORMYLTRANSFERASE, MITOCHONDRIAL"/>
    <property type="match status" value="1"/>
</dbReference>
<dbReference type="InterPro" id="IPR036477">
    <property type="entry name" value="Formyl_transf_N_sf"/>
</dbReference>
<dbReference type="NCBIfam" id="TIGR00460">
    <property type="entry name" value="fmt"/>
    <property type="match status" value="1"/>
</dbReference>
<dbReference type="AlphaFoldDB" id="A0A644UL18"/>
<dbReference type="EC" id="2.1.2.9" evidence="2"/>
<dbReference type="Gene3D" id="3.40.50.12230">
    <property type="match status" value="1"/>
</dbReference>
<evidence type="ECO:0000259" key="6">
    <source>
        <dbReference type="Pfam" id="PF02911"/>
    </source>
</evidence>
<comment type="similarity">
    <text evidence="1">Belongs to the Fmt family.</text>
</comment>
<dbReference type="CDD" id="cd08646">
    <property type="entry name" value="FMT_core_Met-tRNA-FMT_N"/>
    <property type="match status" value="1"/>
</dbReference>
<accession>A0A644UL18</accession>